<comment type="subcellular location">
    <subcellularLocation>
        <location evidence="1">Membrane</location>
    </subcellularLocation>
</comment>
<dbReference type="Proteomes" id="UP000396862">
    <property type="component" value="Unassembled WGS sequence"/>
</dbReference>
<keyword evidence="5" id="KW-0720">Serine protease</keyword>
<comment type="similarity">
    <text evidence="2">Belongs to the peptidase S49 family.</text>
</comment>
<comment type="caution">
    <text evidence="10">The sequence shown here is derived from an EMBL/GenBank/DDBJ whole genome shotgun (WGS) entry which is preliminary data.</text>
</comment>
<dbReference type="Proteomes" id="UP000240621">
    <property type="component" value="Unassembled WGS sequence"/>
</dbReference>
<dbReference type="CDD" id="cd07018">
    <property type="entry name" value="S49_SppA_67K_type"/>
    <property type="match status" value="1"/>
</dbReference>
<proteinExistence type="inferred from homology"/>
<evidence type="ECO:0000256" key="7">
    <source>
        <dbReference type="PIRSR" id="PIRSR001217-1"/>
    </source>
</evidence>
<reference evidence="10 11" key="1">
    <citation type="submission" date="2018-03" db="EMBL/GenBank/DDBJ databases">
        <title>Genomic Encyclopedia of Archaeal and Bacterial Type Strains, Phase II (KMG-II): from individual species to whole genera.</title>
        <authorList>
            <person name="Goeker M."/>
        </authorList>
    </citation>
    <scope>NUCLEOTIDE SEQUENCE [LARGE SCALE GENOMIC DNA]</scope>
    <source>
        <strain evidence="10 11">DSM 27267</strain>
    </source>
</reference>
<dbReference type="GO" id="GO:0016020">
    <property type="term" value="C:membrane"/>
    <property type="evidence" value="ECO:0007669"/>
    <property type="project" value="UniProtKB-SubCell"/>
</dbReference>
<dbReference type="InterPro" id="IPR004634">
    <property type="entry name" value="Pept_S49_pIV"/>
</dbReference>
<dbReference type="EMBL" id="PYGC01000001">
    <property type="protein sequence ID" value="PSK85649.1"/>
    <property type="molecule type" value="Genomic_DNA"/>
</dbReference>
<evidence type="ECO:0000313" key="9">
    <source>
        <dbReference type="EMBL" id="GET20269.1"/>
    </source>
</evidence>
<reference evidence="9 12" key="2">
    <citation type="submission" date="2019-10" db="EMBL/GenBank/DDBJ databases">
        <title>Prolixibacter strains distinguished by the presence of nitrate reductase genes were adept at nitrate-dependent anaerobic corrosion of metallic iron and carbon steel.</title>
        <authorList>
            <person name="Iino T."/>
            <person name="Shono N."/>
            <person name="Ito K."/>
            <person name="Nakamura R."/>
            <person name="Sueoka K."/>
            <person name="Harayama S."/>
            <person name="Ohkuma M."/>
        </authorList>
    </citation>
    <scope>NUCLEOTIDE SEQUENCE [LARGE SCALE GENOMIC DNA]</scope>
    <source>
        <strain evidence="9 12">MIC1-1</strain>
    </source>
</reference>
<dbReference type="Gene3D" id="6.20.330.10">
    <property type="match status" value="1"/>
</dbReference>
<keyword evidence="6" id="KW-0472">Membrane</keyword>
<dbReference type="Pfam" id="PF01343">
    <property type="entry name" value="Peptidase_S49"/>
    <property type="match status" value="2"/>
</dbReference>
<evidence type="ECO:0000259" key="8">
    <source>
        <dbReference type="Pfam" id="PF01343"/>
    </source>
</evidence>
<dbReference type="EMBL" id="BLAU01000001">
    <property type="protein sequence ID" value="GET20269.1"/>
    <property type="molecule type" value="Genomic_DNA"/>
</dbReference>
<dbReference type="PIRSF" id="PIRSF001217">
    <property type="entry name" value="Protease_4_SppA"/>
    <property type="match status" value="1"/>
</dbReference>
<gene>
    <name evidence="10" type="ORF">CLV93_101615</name>
    <name evidence="9" type="ORF">JCM18694_05150</name>
</gene>
<evidence type="ECO:0000256" key="2">
    <source>
        <dbReference type="ARBA" id="ARBA00008683"/>
    </source>
</evidence>
<dbReference type="OrthoDB" id="9764363at2"/>
<dbReference type="PANTHER" id="PTHR33209:SF1">
    <property type="entry name" value="PEPTIDASE S49 DOMAIN-CONTAINING PROTEIN"/>
    <property type="match status" value="1"/>
</dbReference>
<evidence type="ECO:0000256" key="4">
    <source>
        <dbReference type="ARBA" id="ARBA00022801"/>
    </source>
</evidence>
<evidence type="ECO:0000313" key="10">
    <source>
        <dbReference type="EMBL" id="PSK85649.1"/>
    </source>
</evidence>
<evidence type="ECO:0000313" key="11">
    <source>
        <dbReference type="Proteomes" id="UP000240621"/>
    </source>
</evidence>
<feature type="active site" description="Proton donor/acceptor" evidence="7">
    <location>
        <position position="197"/>
    </location>
</feature>
<dbReference type="NCBIfam" id="TIGR00706">
    <property type="entry name" value="SppA_dom"/>
    <property type="match status" value="1"/>
</dbReference>
<dbReference type="NCBIfam" id="TIGR00705">
    <property type="entry name" value="SppA_67K"/>
    <property type="match status" value="1"/>
</dbReference>
<dbReference type="GO" id="GO:0006465">
    <property type="term" value="P:signal peptide processing"/>
    <property type="evidence" value="ECO:0007669"/>
    <property type="project" value="InterPro"/>
</dbReference>
<dbReference type="Gene3D" id="3.90.226.10">
    <property type="entry name" value="2-enoyl-CoA Hydratase, Chain A, domain 1"/>
    <property type="match status" value="3"/>
</dbReference>
<dbReference type="PANTHER" id="PTHR33209">
    <property type="entry name" value="PROTEASE 4"/>
    <property type="match status" value="1"/>
</dbReference>
<feature type="active site" description="Nucleophile" evidence="7">
    <location>
        <position position="394"/>
    </location>
</feature>
<dbReference type="InterPro" id="IPR004635">
    <property type="entry name" value="Pept_S49_SppA"/>
</dbReference>
<name>A0A2P8CL06_9BACT</name>
<evidence type="ECO:0000256" key="1">
    <source>
        <dbReference type="ARBA" id="ARBA00004370"/>
    </source>
</evidence>
<evidence type="ECO:0000313" key="12">
    <source>
        <dbReference type="Proteomes" id="UP000396862"/>
    </source>
</evidence>
<dbReference type="RefSeq" id="WP_106540669.1">
    <property type="nucleotide sequence ID" value="NZ_BLAU01000001.1"/>
</dbReference>
<evidence type="ECO:0000256" key="5">
    <source>
        <dbReference type="ARBA" id="ARBA00022825"/>
    </source>
</evidence>
<sequence length="594" mass="66320">MNSFWKVFLATLLAMFIGVILFFFISIGFLSSLASFAEPTVQVANNSVLTLKLDNRIVDRKSNNPFEDMDIPVPGISSTPTTGLNQILRSIKKAKTDDHIKGIYLNLSDIGAGYATVEEIRDALKDFKTSDKFIYAYSDNISQKAYYLATVADSVIMNPRGMFDFRGLSAQRTFYKKAMDKFGIDMQIIRGRNNKFKSAVEPFMYEKMSEANREQTKVYLNSIWDHLLQGISETRNIPVDSLQAYANEVQTFRMPQKALSEGFFDNLKYKDQVLNDLRELTGVGKDKDIPSIGPGKYDKVPEKLDGKGLAKNKIAVIYAQGEIDPGSDGSYYIDSKKISQTIRQARRDSTIKAVVFRVNSPGGSAYGSEVIWREVELTQKVKPVVVSMGDLAASGGYYISCAAGTILAEPTTITGSIGIFGMIPNFHDLLSNKIGITFDEVNTNTHSDMPTVSRAMTPFEHDLMQNYVEKGYELFLKRVATGRDTTSTYIDGIGQGRVWTGENGKQIGLVDKFGGLNDAIKLAANQAGVENYRIKELPKEKDPFEEILKSFSTAAKVKMAEYVLGDSYQTWENINRVSHMNGLYTMLPYTLEIR</sequence>
<dbReference type="SUPFAM" id="SSF52096">
    <property type="entry name" value="ClpP/crotonase"/>
    <property type="match status" value="2"/>
</dbReference>
<dbReference type="CDD" id="cd07023">
    <property type="entry name" value="S49_Sppa_N_C"/>
    <property type="match status" value="1"/>
</dbReference>
<organism evidence="10 11">
    <name type="scientific">Prolixibacter denitrificans</name>
    <dbReference type="NCBI Taxonomy" id="1541063"/>
    <lineage>
        <taxon>Bacteria</taxon>
        <taxon>Pseudomonadati</taxon>
        <taxon>Bacteroidota</taxon>
        <taxon>Bacteroidia</taxon>
        <taxon>Marinilabiliales</taxon>
        <taxon>Prolixibacteraceae</taxon>
        <taxon>Prolixibacter</taxon>
    </lineage>
</organism>
<feature type="domain" description="Peptidase S49" evidence="8">
    <location>
        <begin position="127"/>
        <end position="283"/>
    </location>
</feature>
<dbReference type="InterPro" id="IPR047272">
    <property type="entry name" value="S49_SppA_C"/>
</dbReference>
<evidence type="ECO:0000256" key="3">
    <source>
        <dbReference type="ARBA" id="ARBA00022670"/>
    </source>
</evidence>
<keyword evidence="12" id="KW-1185">Reference proteome</keyword>
<dbReference type="InterPro" id="IPR002142">
    <property type="entry name" value="Peptidase_S49"/>
</dbReference>
<keyword evidence="4" id="KW-0378">Hydrolase</keyword>
<protein>
    <submittedName>
        <fullName evidence="10">Protease-4</fullName>
    </submittedName>
    <submittedName>
        <fullName evidence="9">Signal peptide peptidase SppA</fullName>
    </submittedName>
</protein>
<feature type="domain" description="Peptidase S49" evidence="8">
    <location>
        <begin position="378"/>
        <end position="529"/>
    </location>
</feature>
<keyword evidence="3 10" id="KW-0645">Protease</keyword>
<evidence type="ECO:0000256" key="6">
    <source>
        <dbReference type="ARBA" id="ARBA00023136"/>
    </source>
</evidence>
<accession>A0A2P8CL06</accession>
<dbReference type="InterPro" id="IPR047217">
    <property type="entry name" value="S49_SppA_67K_type_N"/>
</dbReference>
<dbReference type="InterPro" id="IPR029045">
    <property type="entry name" value="ClpP/crotonase-like_dom_sf"/>
</dbReference>
<dbReference type="AlphaFoldDB" id="A0A2P8CL06"/>
<dbReference type="GO" id="GO:0008236">
    <property type="term" value="F:serine-type peptidase activity"/>
    <property type="evidence" value="ECO:0007669"/>
    <property type="project" value="UniProtKB-KW"/>
</dbReference>